<dbReference type="EMBL" id="KB007840">
    <property type="protein sequence ID" value="ELR24044.1"/>
    <property type="molecule type" value="Genomic_DNA"/>
</dbReference>
<dbReference type="InterPro" id="IPR003010">
    <property type="entry name" value="C-N_Hydrolase"/>
</dbReference>
<dbReference type="PANTHER" id="PTHR23088:SF27">
    <property type="entry name" value="DEAMINATED GLUTATHIONE AMIDASE"/>
    <property type="match status" value="1"/>
</dbReference>
<sequence>MLRRSAWLAVGQMRATNDVEANLRQCAQLVHQASLRRCSLLCLPEAFDFMGEAPGEAMSVAEPLDGPLMSRYRDLARSHDIWLSLGGFHEKIEGDDTHLYNAHVVVDNEGEIRAVYRKIHLFDVSIPNGPVLKESNGTRSGSSLTALDSPGRREKHSHLVDDPSNPHGQVGTLGLSVCYDLRFSELYLAYRQHAEADVLLVPSAFTATTGRAHWLPLLRARAIETQCYVAAAAQVGRHNAKRESYGHACIIDPWGEVVASCGEKELGIAVAEVDLAYMDQIRTNMPVFTHRRSDVYGAILPGQPATASEVEVLATTRRA</sequence>
<dbReference type="KEGG" id="acan:ACA1_144350"/>
<dbReference type="GeneID" id="14925044"/>
<feature type="region of interest" description="Disordered" evidence="2">
    <location>
        <begin position="133"/>
        <end position="165"/>
    </location>
</feature>
<dbReference type="PROSITE" id="PS50263">
    <property type="entry name" value="CN_HYDROLASE"/>
    <property type="match status" value="1"/>
</dbReference>
<accession>L8HEV4</accession>
<feature type="compositionally biased region" description="Polar residues" evidence="2">
    <location>
        <begin position="135"/>
        <end position="146"/>
    </location>
</feature>
<reference evidence="4 5" key="1">
    <citation type="journal article" date="2013" name="Genome Biol.">
        <title>Genome of Acanthamoeba castellanii highlights extensive lateral gene transfer and early evolution of tyrosine kinase signaling.</title>
        <authorList>
            <person name="Clarke M."/>
            <person name="Lohan A.J."/>
            <person name="Liu B."/>
            <person name="Lagkouvardos I."/>
            <person name="Roy S."/>
            <person name="Zafar N."/>
            <person name="Bertelli C."/>
            <person name="Schilde C."/>
            <person name="Kianianmomeni A."/>
            <person name="Burglin T.R."/>
            <person name="Frech C."/>
            <person name="Turcotte B."/>
            <person name="Kopec K.O."/>
            <person name="Synnott J.M."/>
            <person name="Choo C."/>
            <person name="Paponov I."/>
            <person name="Finkler A."/>
            <person name="Soon Heng Tan C."/>
            <person name="Hutchins A.P."/>
            <person name="Weinmeier T."/>
            <person name="Rattei T."/>
            <person name="Chu J.S."/>
            <person name="Gimenez G."/>
            <person name="Irimia M."/>
            <person name="Rigden D.J."/>
            <person name="Fitzpatrick D.A."/>
            <person name="Lorenzo-Morales J."/>
            <person name="Bateman A."/>
            <person name="Chiu C.H."/>
            <person name="Tang P."/>
            <person name="Hegemann P."/>
            <person name="Fromm H."/>
            <person name="Raoult D."/>
            <person name="Greub G."/>
            <person name="Miranda-Saavedra D."/>
            <person name="Chen N."/>
            <person name="Nash P."/>
            <person name="Ginger M.L."/>
            <person name="Horn M."/>
            <person name="Schaap P."/>
            <person name="Caler L."/>
            <person name="Loftus B."/>
        </authorList>
    </citation>
    <scope>NUCLEOTIDE SEQUENCE [LARGE SCALE GENOMIC DNA]</scope>
    <source>
        <strain evidence="4 5">Neff</strain>
    </source>
</reference>
<protein>
    <submittedName>
        <fullName evidence="4">Nitrilase 1 isoform 1, putative</fullName>
    </submittedName>
</protein>
<dbReference type="PANTHER" id="PTHR23088">
    <property type="entry name" value="NITRILASE-RELATED"/>
    <property type="match status" value="1"/>
</dbReference>
<evidence type="ECO:0000259" key="3">
    <source>
        <dbReference type="PROSITE" id="PS50263"/>
    </source>
</evidence>
<dbReference type="STRING" id="1257118.L8HEV4"/>
<evidence type="ECO:0000313" key="4">
    <source>
        <dbReference type="EMBL" id="ELR24044.1"/>
    </source>
</evidence>
<keyword evidence="5" id="KW-1185">Reference proteome</keyword>
<dbReference type="SUPFAM" id="SSF56317">
    <property type="entry name" value="Carbon-nitrogen hydrolase"/>
    <property type="match status" value="1"/>
</dbReference>
<dbReference type="OrthoDB" id="10250282at2759"/>
<keyword evidence="1" id="KW-0378">Hydrolase</keyword>
<evidence type="ECO:0000256" key="1">
    <source>
        <dbReference type="ARBA" id="ARBA00022801"/>
    </source>
</evidence>
<dbReference type="Pfam" id="PF00795">
    <property type="entry name" value="CN_hydrolase"/>
    <property type="match status" value="1"/>
</dbReference>
<evidence type="ECO:0000256" key="2">
    <source>
        <dbReference type="SAM" id="MobiDB-lite"/>
    </source>
</evidence>
<dbReference type="OMA" id="MRVAVCQ"/>
<dbReference type="AlphaFoldDB" id="L8HEV4"/>
<dbReference type="GO" id="GO:0016811">
    <property type="term" value="F:hydrolase activity, acting on carbon-nitrogen (but not peptide) bonds, in linear amides"/>
    <property type="evidence" value="ECO:0007669"/>
    <property type="project" value="InterPro"/>
</dbReference>
<feature type="domain" description="CN hydrolase" evidence="3">
    <location>
        <begin position="6"/>
        <end position="275"/>
    </location>
</feature>
<dbReference type="InterPro" id="IPR045254">
    <property type="entry name" value="Nit1/2_C-N_Hydrolase"/>
</dbReference>
<proteinExistence type="predicted"/>
<evidence type="ECO:0000313" key="5">
    <source>
        <dbReference type="Proteomes" id="UP000011083"/>
    </source>
</evidence>
<dbReference type="CDD" id="cd07572">
    <property type="entry name" value="nit"/>
    <property type="match status" value="1"/>
</dbReference>
<dbReference type="Proteomes" id="UP000011083">
    <property type="component" value="Unassembled WGS sequence"/>
</dbReference>
<dbReference type="Gene3D" id="3.60.110.10">
    <property type="entry name" value="Carbon-nitrogen hydrolase"/>
    <property type="match status" value="1"/>
</dbReference>
<name>L8HEV4_ACACF</name>
<dbReference type="InterPro" id="IPR036526">
    <property type="entry name" value="C-N_Hydrolase_sf"/>
</dbReference>
<gene>
    <name evidence="4" type="ORF">ACA1_144350</name>
</gene>
<dbReference type="VEuPathDB" id="AmoebaDB:ACA1_144350"/>
<organism evidence="4 5">
    <name type="scientific">Acanthamoeba castellanii (strain ATCC 30010 / Neff)</name>
    <dbReference type="NCBI Taxonomy" id="1257118"/>
    <lineage>
        <taxon>Eukaryota</taxon>
        <taxon>Amoebozoa</taxon>
        <taxon>Discosea</taxon>
        <taxon>Longamoebia</taxon>
        <taxon>Centramoebida</taxon>
        <taxon>Acanthamoebidae</taxon>
        <taxon>Acanthamoeba</taxon>
    </lineage>
</organism>
<dbReference type="RefSeq" id="XP_004353572.1">
    <property type="nucleotide sequence ID" value="XM_004353520.1"/>
</dbReference>